<protein>
    <recommendedName>
        <fullName evidence="7">ATP synthase subunit delta</fullName>
    </recommendedName>
    <alternativeName>
        <fullName evidence="7">ATP synthase F(1) sector subunit delta</fullName>
    </alternativeName>
    <alternativeName>
        <fullName evidence="7">F-type ATPase subunit delta</fullName>
        <shortName evidence="7">F-ATPase subunit delta</shortName>
    </alternativeName>
</protein>
<dbReference type="EMBL" id="FOAF01000010">
    <property type="protein sequence ID" value="SEM30616.1"/>
    <property type="molecule type" value="Genomic_DNA"/>
</dbReference>
<evidence type="ECO:0000256" key="6">
    <source>
        <dbReference type="ARBA" id="ARBA00023310"/>
    </source>
</evidence>
<dbReference type="STRING" id="407022.SAMN05661044_04805"/>
<evidence type="ECO:0000313" key="8">
    <source>
        <dbReference type="EMBL" id="SEM30616.1"/>
    </source>
</evidence>
<dbReference type="InterPro" id="IPR026015">
    <property type="entry name" value="ATP_synth_OSCP/delta_N_sf"/>
</dbReference>
<gene>
    <name evidence="7" type="primary">atpH</name>
    <name evidence="8" type="ORF">SAMN05661044_04805</name>
</gene>
<comment type="similarity">
    <text evidence="7">Belongs to the ATPase delta chain family.</text>
</comment>
<evidence type="ECO:0000256" key="1">
    <source>
        <dbReference type="ARBA" id="ARBA00004370"/>
    </source>
</evidence>
<keyword evidence="5 7" id="KW-0472">Membrane</keyword>
<comment type="function">
    <text evidence="7">F(1)F(0) ATP synthase produces ATP from ADP in the presence of a proton or sodium gradient. F-type ATPases consist of two structural domains, F(1) containing the extramembraneous catalytic core and F(0) containing the membrane proton channel, linked together by a central stalk and a peripheral stalk. During catalysis, ATP synthesis in the catalytic domain of F(1) is coupled via a rotary mechanism of the central stalk subunits to proton translocation.</text>
</comment>
<dbReference type="RefSeq" id="WP_093330162.1">
    <property type="nucleotide sequence ID" value="NZ_FOAF01000010.1"/>
</dbReference>
<keyword evidence="6 7" id="KW-0066">ATP synthesis</keyword>
<evidence type="ECO:0000256" key="3">
    <source>
        <dbReference type="ARBA" id="ARBA00022781"/>
    </source>
</evidence>
<dbReference type="InterPro" id="IPR000711">
    <property type="entry name" value="ATPase_OSCP/dsu"/>
</dbReference>
<dbReference type="Pfam" id="PF00213">
    <property type="entry name" value="OSCP"/>
    <property type="match status" value="1"/>
</dbReference>
<evidence type="ECO:0000256" key="2">
    <source>
        <dbReference type="ARBA" id="ARBA00022448"/>
    </source>
</evidence>
<evidence type="ECO:0000256" key="4">
    <source>
        <dbReference type="ARBA" id="ARBA00023065"/>
    </source>
</evidence>
<evidence type="ECO:0000313" key="9">
    <source>
        <dbReference type="Proteomes" id="UP000199421"/>
    </source>
</evidence>
<dbReference type="AlphaFoldDB" id="A0A1H7X9X5"/>
<dbReference type="HAMAP" id="MF_01416">
    <property type="entry name" value="ATP_synth_delta_bact"/>
    <property type="match status" value="1"/>
</dbReference>
<dbReference type="OrthoDB" id="9802471at2"/>
<dbReference type="GO" id="GO:0005886">
    <property type="term" value="C:plasma membrane"/>
    <property type="evidence" value="ECO:0007669"/>
    <property type="project" value="UniProtKB-SubCell"/>
</dbReference>
<keyword evidence="3 7" id="KW-0375">Hydrogen ion transport</keyword>
<dbReference type="Gene3D" id="1.10.520.20">
    <property type="entry name" value="N-terminal domain of the delta subunit of the F1F0-ATP synthase"/>
    <property type="match status" value="1"/>
</dbReference>
<comment type="subcellular location">
    <subcellularLocation>
        <location evidence="7">Cell membrane</location>
        <topology evidence="7">Peripheral membrane protein</topology>
    </subcellularLocation>
    <subcellularLocation>
        <location evidence="1">Membrane</location>
    </subcellularLocation>
</comment>
<organism evidence="8 9">
    <name type="scientific">Olivibacter domesticus</name>
    <name type="common">Pseudosphingobacterium domesticum</name>
    <dbReference type="NCBI Taxonomy" id="407022"/>
    <lineage>
        <taxon>Bacteria</taxon>
        <taxon>Pseudomonadati</taxon>
        <taxon>Bacteroidota</taxon>
        <taxon>Sphingobacteriia</taxon>
        <taxon>Sphingobacteriales</taxon>
        <taxon>Sphingobacteriaceae</taxon>
        <taxon>Olivibacter</taxon>
    </lineage>
</organism>
<keyword evidence="9" id="KW-1185">Reference proteome</keyword>
<proteinExistence type="inferred from homology"/>
<dbReference type="NCBIfam" id="TIGR01145">
    <property type="entry name" value="ATP_synt_delta"/>
    <property type="match status" value="1"/>
</dbReference>
<keyword evidence="7" id="KW-1003">Cell membrane</keyword>
<evidence type="ECO:0000256" key="7">
    <source>
        <dbReference type="HAMAP-Rule" id="MF_01416"/>
    </source>
</evidence>
<dbReference type="GO" id="GO:0046933">
    <property type="term" value="F:proton-transporting ATP synthase activity, rotational mechanism"/>
    <property type="evidence" value="ECO:0007669"/>
    <property type="project" value="UniProtKB-UniRule"/>
</dbReference>
<keyword evidence="4 7" id="KW-0406">Ion transport</keyword>
<reference evidence="9" key="1">
    <citation type="submission" date="2016-10" db="EMBL/GenBank/DDBJ databases">
        <authorList>
            <person name="Varghese N."/>
            <person name="Submissions S."/>
        </authorList>
    </citation>
    <scope>NUCLEOTIDE SEQUENCE [LARGE SCALE GENOMIC DNA]</scope>
    <source>
        <strain evidence="9">DSM 18733</strain>
    </source>
</reference>
<keyword evidence="2 7" id="KW-0813">Transport</keyword>
<keyword evidence="7" id="KW-0139">CF(1)</keyword>
<comment type="function">
    <text evidence="7">This protein is part of the stalk that links CF(0) to CF(1). It either transmits conformational changes from CF(0) to CF(1) or is implicated in proton conduction.</text>
</comment>
<dbReference type="GO" id="GO:0045259">
    <property type="term" value="C:proton-transporting ATP synthase complex"/>
    <property type="evidence" value="ECO:0007669"/>
    <property type="project" value="UniProtKB-KW"/>
</dbReference>
<sequence>MSEFKVASRYAKALLDLSIEQHSTDQVKQNIEQFIAVLKGNAQLQAVLKNPIINQDKKNNILSILFKDKFDKTVIGFFNIMVNKGRADILFGTAQEFISVYNEYKGIVHAKVVSAVALSDENLHALKQLIKTSTGHEVLLENTVDPELIGGFVVTVGDRQVDVSLLGRLNKLDRAFHA</sequence>
<dbReference type="SUPFAM" id="SSF47928">
    <property type="entry name" value="N-terminal domain of the delta subunit of the F1F0-ATP synthase"/>
    <property type="match status" value="1"/>
</dbReference>
<accession>A0A1H7X9X5</accession>
<dbReference type="PRINTS" id="PR00125">
    <property type="entry name" value="ATPASEDELTA"/>
</dbReference>
<name>A0A1H7X9X5_OLID1</name>
<dbReference type="PANTHER" id="PTHR11910">
    <property type="entry name" value="ATP SYNTHASE DELTA CHAIN"/>
    <property type="match status" value="1"/>
</dbReference>
<evidence type="ECO:0000256" key="5">
    <source>
        <dbReference type="ARBA" id="ARBA00023136"/>
    </source>
</evidence>
<dbReference type="Proteomes" id="UP000199421">
    <property type="component" value="Unassembled WGS sequence"/>
</dbReference>